<sequence length="129" mass="14601">MSKINVYLRIRPVFHKPDEEPEDSCIRSADNSTIEMINLRNTQETVSYKFQQVFGENSSQEEVFGTALQPLLSHFTDDVQNVSVLAYGPTGSDNCGNILIPGITEIKVENFNDFEKYFVPASHQRSQPT</sequence>
<evidence type="ECO:0000256" key="5">
    <source>
        <dbReference type="ARBA" id="ARBA00023175"/>
    </source>
</evidence>
<evidence type="ECO:0000313" key="10">
    <source>
        <dbReference type="Proteomes" id="UP001642483"/>
    </source>
</evidence>
<evidence type="ECO:0000256" key="3">
    <source>
        <dbReference type="ARBA" id="ARBA00022741"/>
    </source>
</evidence>
<keyword evidence="4" id="KW-0067">ATP-binding</keyword>
<dbReference type="PROSITE" id="PS50067">
    <property type="entry name" value="KINESIN_MOTOR_2"/>
    <property type="match status" value="1"/>
</dbReference>
<feature type="domain" description="Kinesin motor" evidence="8">
    <location>
        <begin position="3"/>
        <end position="129"/>
    </location>
</feature>
<proteinExistence type="inferred from homology"/>
<dbReference type="PANTHER" id="PTHR47970:SF12">
    <property type="entry name" value="KINESIN FAMILY MEMBER 11"/>
    <property type="match status" value="1"/>
</dbReference>
<evidence type="ECO:0000313" key="9">
    <source>
        <dbReference type="EMBL" id="CAK8672846.1"/>
    </source>
</evidence>
<comment type="caution">
    <text evidence="9">The sequence shown here is derived from an EMBL/GenBank/DDBJ whole genome shotgun (WGS) entry which is preliminary data.</text>
</comment>
<dbReference type="InterPro" id="IPR047149">
    <property type="entry name" value="KIF11-like"/>
</dbReference>
<comment type="subcellular location">
    <subcellularLocation>
        <location evidence="1">Cytoplasm</location>
        <location evidence="1">Cytoskeleton</location>
    </subcellularLocation>
</comment>
<evidence type="ECO:0000256" key="7">
    <source>
        <dbReference type="PROSITE-ProRule" id="PRU00283"/>
    </source>
</evidence>
<accession>A0ABP0F1V9</accession>
<evidence type="ECO:0000256" key="6">
    <source>
        <dbReference type="ARBA" id="ARBA00023212"/>
    </source>
</evidence>
<evidence type="ECO:0000256" key="2">
    <source>
        <dbReference type="ARBA" id="ARBA00022490"/>
    </source>
</evidence>
<keyword evidence="3" id="KW-0547">Nucleotide-binding</keyword>
<evidence type="ECO:0000259" key="8">
    <source>
        <dbReference type="PROSITE" id="PS50067"/>
    </source>
</evidence>
<keyword evidence="10" id="KW-1185">Reference proteome</keyword>
<comment type="similarity">
    <text evidence="7">Belongs to the TRAFAC class myosin-kinesin ATPase superfamily. Kinesin family.</text>
</comment>
<reference evidence="9 10" key="1">
    <citation type="submission" date="2024-02" db="EMBL/GenBank/DDBJ databases">
        <authorList>
            <person name="Daric V."/>
            <person name="Darras S."/>
        </authorList>
    </citation>
    <scope>NUCLEOTIDE SEQUENCE [LARGE SCALE GENOMIC DNA]</scope>
</reference>
<dbReference type="SUPFAM" id="SSF52540">
    <property type="entry name" value="P-loop containing nucleoside triphosphate hydrolases"/>
    <property type="match status" value="1"/>
</dbReference>
<dbReference type="Pfam" id="PF00225">
    <property type="entry name" value="Kinesin"/>
    <property type="match status" value="1"/>
</dbReference>
<keyword evidence="2" id="KW-0963">Cytoplasm</keyword>
<dbReference type="Gene3D" id="3.40.850.10">
    <property type="entry name" value="Kinesin motor domain"/>
    <property type="match status" value="1"/>
</dbReference>
<protein>
    <recommendedName>
        <fullName evidence="8">Kinesin motor domain-containing protein</fullName>
    </recommendedName>
</protein>
<evidence type="ECO:0000256" key="1">
    <source>
        <dbReference type="ARBA" id="ARBA00004245"/>
    </source>
</evidence>
<dbReference type="PANTHER" id="PTHR47970">
    <property type="entry name" value="KINESIN-LIKE PROTEIN KIF11"/>
    <property type="match status" value="1"/>
</dbReference>
<keyword evidence="5" id="KW-0505">Motor protein</keyword>
<dbReference type="InterPro" id="IPR036961">
    <property type="entry name" value="Kinesin_motor_dom_sf"/>
</dbReference>
<keyword evidence="6" id="KW-0206">Cytoskeleton</keyword>
<dbReference type="EMBL" id="CAWYQH010000001">
    <property type="protein sequence ID" value="CAK8672846.1"/>
    <property type="molecule type" value="Genomic_DNA"/>
</dbReference>
<name>A0ABP0F1V9_CLALP</name>
<comment type="caution">
    <text evidence="7">Lacks conserved residue(s) required for the propagation of feature annotation.</text>
</comment>
<dbReference type="InterPro" id="IPR001752">
    <property type="entry name" value="Kinesin_motor_dom"/>
</dbReference>
<organism evidence="9 10">
    <name type="scientific">Clavelina lepadiformis</name>
    <name type="common">Light-bulb sea squirt</name>
    <name type="synonym">Ascidia lepadiformis</name>
    <dbReference type="NCBI Taxonomy" id="159417"/>
    <lineage>
        <taxon>Eukaryota</taxon>
        <taxon>Metazoa</taxon>
        <taxon>Chordata</taxon>
        <taxon>Tunicata</taxon>
        <taxon>Ascidiacea</taxon>
        <taxon>Aplousobranchia</taxon>
        <taxon>Clavelinidae</taxon>
        <taxon>Clavelina</taxon>
    </lineage>
</organism>
<dbReference type="InterPro" id="IPR027417">
    <property type="entry name" value="P-loop_NTPase"/>
</dbReference>
<dbReference type="Proteomes" id="UP001642483">
    <property type="component" value="Unassembled WGS sequence"/>
</dbReference>
<evidence type="ECO:0000256" key="4">
    <source>
        <dbReference type="ARBA" id="ARBA00022840"/>
    </source>
</evidence>
<gene>
    <name evidence="9" type="ORF">CVLEPA_LOCUS2524</name>
</gene>